<keyword evidence="4" id="KW-1185">Reference proteome</keyword>
<proteinExistence type="predicted"/>
<dbReference type="PANTHER" id="PTHR21666">
    <property type="entry name" value="PEPTIDASE-RELATED"/>
    <property type="match status" value="1"/>
</dbReference>
<dbReference type="Pfam" id="PF01551">
    <property type="entry name" value="Peptidase_M23"/>
    <property type="match status" value="1"/>
</dbReference>
<reference evidence="4" key="1">
    <citation type="submission" date="2018-02" db="EMBL/GenBank/DDBJ databases">
        <title>Genome sequence of Desulfocucumis palustris strain NAW-5.</title>
        <authorList>
            <person name="Watanabe M."/>
            <person name="Kojima H."/>
            <person name="Fukui M."/>
        </authorList>
    </citation>
    <scope>NUCLEOTIDE SEQUENCE [LARGE SCALE GENOMIC DNA]</scope>
    <source>
        <strain evidence="4">NAW-5</strain>
    </source>
</reference>
<dbReference type="InterPro" id="IPR011055">
    <property type="entry name" value="Dup_hybrid_motif"/>
</dbReference>
<evidence type="ECO:0000256" key="1">
    <source>
        <dbReference type="SAM" id="Phobius"/>
    </source>
</evidence>
<dbReference type="GO" id="GO:0004222">
    <property type="term" value="F:metalloendopeptidase activity"/>
    <property type="evidence" value="ECO:0007669"/>
    <property type="project" value="TreeGrafter"/>
</dbReference>
<sequence>MHLALKLLLALVPKDKAIHILLAGILLPVFLICVLFSGPVVVHERVPMVSQEQAMLYFNAAKRVSNSTSSPCDKGVIVNWQQVIAIDAVLLNQDFSNANEDRAYQLARRFVEKIGECTHCQGTGEKRTCSTYPVYRLKTIDEVMDELGFSQEEKERVMQFLAADLSFLLNISGVPPGWVPQTGPWAWPVPGNYSISSGFGPRIDPFTGDVGKHDGIDIPDVIGTRAVAARKGVVVHCSWSSGYGNLVELDHGDGIHTLYGHLSAYSVIKGQVVEMGQEIGRIGSSGKSTGPHLHFEVRVNGVPVNPLTFYGGS</sequence>
<dbReference type="PANTHER" id="PTHR21666:SF270">
    <property type="entry name" value="MUREIN HYDROLASE ACTIVATOR ENVC"/>
    <property type="match status" value="1"/>
</dbReference>
<feature type="transmembrane region" description="Helical" evidence="1">
    <location>
        <begin position="20"/>
        <end position="42"/>
    </location>
</feature>
<accession>A0A2L2XGP9</accession>
<dbReference type="OrthoDB" id="9814460at2"/>
<gene>
    <name evidence="3" type="ORF">DCCM_4535</name>
</gene>
<dbReference type="EMBL" id="BFAV01000162">
    <property type="protein sequence ID" value="GBF35408.1"/>
    <property type="molecule type" value="Genomic_DNA"/>
</dbReference>
<dbReference type="CDD" id="cd12797">
    <property type="entry name" value="M23_peptidase"/>
    <property type="match status" value="1"/>
</dbReference>
<dbReference type="SUPFAM" id="SSF51261">
    <property type="entry name" value="Duplicated hybrid motif"/>
    <property type="match status" value="1"/>
</dbReference>
<feature type="domain" description="M23ase beta-sheet core" evidence="2">
    <location>
        <begin position="212"/>
        <end position="306"/>
    </location>
</feature>
<evidence type="ECO:0000313" key="4">
    <source>
        <dbReference type="Proteomes" id="UP000239549"/>
    </source>
</evidence>
<comment type="caution">
    <text evidence="3">The sequence shown here is derived from an EMBL/GenBank/DDBJ whole genome shotgun (WGS) entry which is preliminary data.</text>
</comment>
<organism evidence="3 4">
    <name type="scientific">Desulfocucumis palustris</name>
    <dbReference type="NCBI Taxonomy" id="1898651"/>
    <lineage>
        <taxon>Bacteria</taxon>
        <taxon>Bacillati</taxon>
        <taxon>Bacillota</taxon>
        <taxon>Clostridia</taxon>
        <taxon>Eubacteriales</taxon>
        <taxon>Desulfocucumaceae</taxon>
        <taxon>Desulfocucumis</taxon>
    </lineage>
</organism>
<keyword evidence="1" id="KW-0472">Membrane</keyword>
<evidence type="ECO:0000259" key="2">
    <source>
        <dbReference type="Pfam" id="PF01551"/>
    </source>
</evidence>
<dbReference type="RefSeq" id="WP_104373479.1">
    <property type="nucleotide sequence ID" value="NZ_BFAV01000162.1"/>
</dbReference>
<dbReference type="Proteomes" id="UP000239549">
    <property type="component" value="Unassembled WGS sequence"/>
</dbReference>
<keyword evidence="1" id="KW-1133">Transmembrane helix</keyword>
<dbReference type="InterPro" id="IPR016047">
    <property type="entry name" value="M23ase_b-sheet_dom"/>
</dbReference>
<protein>
    <submittedName>
        <fullName evidence="3">Metalloendopeptidases</fullName>
    </submittedName>
</protein>
<evidence type="ECO:0000313" key="3">
    <source>
        <dbReference type="EMBL" id="GBF35408.1"/>
    </source>
</evidence>
<dbReference type="AlphaFoldDB" id="A0A2L2XGP9"/>
<keyword evidence="1" id="KW-0812">Transmembrane</keyword>
<dbReference type="Gene3D" id="2.70.70.10">
    <property type="entry name" value="Glucose Permease (Domain IIA)"/>
    <property type="match status" value="1"/>
</dbReference>
<name>A0A2L2XGP9_9FIRM</name>
<dbReference type="InterPro" id="IPR050570">
    <property type="entry name" value="Cell_wall_metabolism_enzyme"/>
</dbReference>